<gene>
    <name evidence="1" type="ORF">O6H91_01G032400</name>
</gene>
<accession>A0ACC2EPM8</accession>
<organism evidence="1 2">
    <name type="scientific">Diphasiastrum complanatum</name>
    <name type="common">Issler's clubmoss</name>
    <name type="synonym">Lycopodium complanatum</name>
    <dbReference type="NCBI Taxonomy" id="34168"/>
    <lineage>
        <taxon>Eukaryota</taxon>
        <taxon>Viridiplantae</taxon>
        <taxon>Streptophyta</taxon>
        <taxon>Embryophyta</taxon>
        <taxon>Tracheophyta</taxon>
        <taxon>Lycopodiopsida</taxon>
        <taxon>Lycopodiales</taxon>
        <taxon>Lycopodiaceae</taxon>
        <taxon>Lycopodioideae</taxon>
        <taxon>Diphasiastrum</taxon>
    </lineage>
</organism>
<dbReference type="EMBL" id="CM055092">
    <property type="protein sequence ID" value="KAJ7568428.1"/>
    <property type="molecule type" value="Genomic_DNA"/>
</dbReference>
<keyword evidence="2" id="KW-1185">Reference proteome</keyword>
<sequence length="715" mass="79708">MPAVAAASMDESGGATSSENGHYTPQNLPGVYQLPRSLGEMQTPSMVCIAWGSGNKLRLSFLQHSVPAARSNTGTEGAERGNGNGASQSGGGAAVIEIELGGRAALGLDAVEDAEKRRIAYGSLPAFALLQNKRKMLQQAKEFSGMLPDDWWEHVLEYSYNISNLLAPTSTTSMGLQLDKKSRKEKQEQTLLRAVWELTEIFFVDKHVTSWIPEKLVDWLTVYDRALARTEPTVQTKLVALQHKLPNIQFPEDDADYWEGACSALAVGWLDIVIKFLRMHGSYRLDQIDNRQAWEKWRSQVAKLDNSMFWSECNHHGTLLGLKKLLQILLGNVDALITATCHWIELLVAHFLYIVPFSMVAGEILSIARKCKQLKHVSGNENLRELLLAIISNDTEIVLAECSQLFGPWMMAHVVELLTAKSTHAQALLLEERSALGSISLEELHRVIYAQVLSSHHLTWQLSPTYLASCPKQGCGLLENVLLKQPVSGNSRLFLKVLDISRLYDLGVVGTALSRVVGIHNWKHGRRGTGIMWLQQARDDLRLAAIANQLADSVTTFRTDDIESFQHLEGLLDLLDSEVRSAQGLSFLHRYRDFKNSLHEIREYRSSDLCNPKVTVAGRHAADCLLQLLKPGASPLRFWLSILHDSVDLLEWPQQVLLNEVETTTLMTYLQELKLAEARGDVEAVNALSSEQAKQQLDRVRLALALNLGRAILQS</sequence>
<proteinExistence type="predicted"/>
<evidence type="ECO:0000313" key="2">
    <source>
        <dbReference type="Proteomes" id="UP001162992"/>
    </source>
</evidence>
<dbReference type="Proteomes" id="UP001162992">
    <property type="component" value="Chromosome 1"/>
</dbReference>
<evidence type="ECO:0000313" key="1">
    <source>
        <dbReference type="EMBL" id="KAJ7568428.1"/>
    </source>
</evidence>
<comment type="caution">
    <text evidence="1">The sequence shown here is derived from an EMBL/GenBank/DDBJ whole genome shotgun (WGS) entry which is preliminary data.</text>
</comment>
<reference evidence="2" key="1">
    <citation type="journal article" date="2024" name="Proc. Natl. Acad. Sci. U.S.A.">
        <title>Extraordinary preservation of gene collinearity over three hundred million years revealed in homosporous lycophytes.</title>
        <authorList>
            <person name="Li C."/>
            <person name="Wickell D."/>
            <person name="Kuo L.Y."/>
            <person name="Chen X."/>
            <person name="Nie B."/>
            <person name="Liao X."/>
            <person name="Peng D."/>
            <person name="Ji J."/>
            <person name="Jenkins J."/>
            <person name="Williams M."/>
            <person name="Shu S."/>
            <person name="Plott C."/>
            <person name="Barry K."/>
            <person name="Rajasekar S."/>
            <person name="Grimwood J."/>
            <person name="Han X."/>
            <person name="Sun S."/>
            <person name="Hou Z."/>
            <person name="He W."/>
            <person name="Dai G."/>
            <person name="Sun C."/>
            <person name="Schmutz J."/>
            <person name="Leebens-Mack J.H."/>
            <person name="Li F.W."/>
            <person name="Wang L."/>
        </authorList>
    </citation>
    <scope>NUCLEOTIDE SEQUENCE [LARGE SCALE GENOMIC DNA]</scope>
    <source>
        <strain evidence="2">cv. PW_Plant_1</strain>
    </source>
</reference>
<protein>
    <submittedName>
        <fullName evidence="1">Uncharacterized protein</fullName>
    </submittedName>
</protein>
<name>A0ACC2EPM8_DIPCM</name>